<gene>
    <name evidence="6" type="ORF">OM33_04765</name>
</gene>
<feature type="domain" description="PEGA" evidence="5">
    <location>
        <begin position="333"/>
        <end position="395"/>
    </location>
</feature>
<protein>
    <submittedName>
        <fullName evidence="6">Sulfatase modifying factor 1</fullName>
    </submittedName>
</protein>
<keyword evidence="3" id="KW-0732">Signal</keyword>
<evidence type="ECO:0000256" key="1">
    <source>
        <dbReference type="SAM" id="Coils"/>
    </source>
</evidence>
<feature type="signal peptide" evidence="3">
    <location>
        <begin position="1"/>
        <end position="21"/>
    </location>
</feature>
<dbReference type="STRING" id="1348114.OM33_04765"/>
<evidence type="ECO:0000313" key="6">
    <source>
        <dbReference type="EMBL" id="AIY64534.1"/>
    </source>
</evidence>
<evidence type="ECO:0000259" key="4">
    <source>
        <dbReference type="Pfam" id="PF03781"/>
    </source>
</evidence>
<dbReference type="OrthoDB" id="9768004at2"/>
<evidence type="ECO:0000256" key="2">
    <source>
        <dbReference type="SAM" id="MobiDB-lite"/>
    </source>
</evidence>
<dbReference type="Pfam" id="PF03781">
    <property type="entry name" value="FGE-sulfatase"/>
    <property type="match status" value="1"/>
</dbReference>
<evidence type="ECO:0000259" key="5">
    <source>
        <dbReference type="Pfam" id="PF08308"/>
    </source>
</evidence>
<feature type="region of interest" description="Disordered" evidence="2">
    <location>
        <begin position="392"/>
        <end position="423"/>
    </location>
</feature>
<name>A0A0A7ED71_9GAMM</name>
<dbReference type="eggNOG" id="COG1262">
    <property type="taxonomic scope" value="Bacteria"/>
</dbReference>
<feature type="compositionally biased region" description="Polar residues" evidence="2">
    <location>
        <begin position="400"/>
        <end position="423"/>
    </location>
</feature>
<dbReference type="InterPro" id="IPR016187">
    <property type="entry name" value="CTDL_fold"/>
</dbReference>
<dbReference type="GO" id="GO:0120147">
    <property type="term" value="F:formylglycine-generating oxidase activity"/>
    <property type="evidence" value="ECO:0007669"/>
    <property type="project" value="TreeGrafter"/>
</dbReference>
<dbReference type="Proteomes" id="UP000030341">
    <property type="component" value="Chromosome 1"/>
</dbReference>
<dbReference type="EMBL" id="CP009888">
    <property type="protein sequence ID" value="AIY64534.1"/>
    <property type="molecule type" value="Genomic_DNA"/>
</dbReference>
<dbReference type="Pfam" id="PF08308">
    <property type="entry name" value="PEGA"/>
    <property type="match status" value="1"/>
</dbReference>
<dbReference type="InterPro" id="IPR005532">
    <property type="entry name" value="SUMF_dom"/>
</dbReference>
<dbReference type="InterPro" id="IPR013229">
    <property type="entry name" value="PEGA"/>
</dbReference>
<dbReference type="InterPro" id="IPR042095">
    <property type="entry name" value="SUMF_sf"/>
</dbReference>
<dbReference type="RefSeq" id="WP_038639383.1">
    <property type="nucleotide sequence ID" value="NZ_CP009888.1"/>
</dbReference>
<dbReference type="SUPFAM" id="SSF56436">
    <property type="entry name" value="C-type lectin-like"/>
    <property type="match status" value="1"/>
</dbReference>
<feature type="domain" description="Sulfatase-modifying factor enzyme-like" evidence="4">
    <location>
        <begin position="429"/>
        <end position="662"/>
    </location>
</feature>
<dbReference type="PANTHER" id="PTHR23150">
    <property type="entry name" value="SULFATASE MODIFYING FACTOR 1, 2"/>
    <property type="match status" value="1"/>
</dbReference>
<evidence type="ECO:0000256" key="3">
    <source>
        <dbReference type="SAM" id="SignalP"/>
    </source>
</evidence>
<keyword evidence="1" id="KW-0175">Coiled coil</keyword>
<sequence>MRLAPLSLVISLSLFTWQAHGQDTNTVSSIQAEIDVKQSEFKELSSVLDKHLKQEKQLQEQLELLRSRSISLEKERNQALDAMNDLYRRLIEDPTLNISAAQARYQKAISDLQQNKDDIDLQLVAIASHRKDIEAIRVSKHTLVNTLESLKQQKNTARVERLRNEFTREGTVEVNHTVNCKRTETLAACEQRGQSQGLQKATKRFMDQIFANITEQRVVEPKRNMSGAQVQVLSSHVVSSSFSGQGNYNTNLSVTMRGEVNASRLCNLLNLDNSFCSDYGSAIPNVYQPVMNATYNEPVVRFKDNKNTPSSTSMVTNRDTVQVNTPKKERLFQLTLRSNVRDDEVYINGVSYGSTRLDVSLPAGNYDIEIRKSGYQTYTRRLNLKRSQTVRANLRKETISKSNVNQPRSTQPSNSNTSSLSARNLASTSGMVVIPAGEFEMGDLTGNGLANEQPVVKKILSASYAMSEKEVTVAQYNEFVAETSYQTEAESGQGCAYYLNGEPVWEASLNWKNPGYEQKDNFPVVCLTYSDAKAYADWLSEKTGNEYRLPTEVEWEYAARAGTRTDYPWGNDIGNNQANCGWCGSEWSNSSPAPVGSFSANRFGVYDTVGNVWEWTQKTAGRSDVAIRGGAWNFAPTLARASTRLILATDFRANYIGFRLVRER</sequence>
<dbReference type="InterPro" id="IPR051043">
    <property type="entry name" value="Sulfatase_Mod_Factor_Kinase"/>
</dbReference>
<dbReference type="PANTHER" id="PTHR23150:SF19">
    <property type="entry name" value="FORMYLGLYCINE-GENERATING ENZYME"/>
    <property type="match status" value="1"/>
</dbReference>
<reference evidence="6 7" key="1">
    <citation type="submission" date="2014-11" db="EMBL/GenBank/DDBJ databases">
        <title>Complete Genome Sequence of Pseudoalteromonas sp. Strain OCN003 Isolated from Kaneohe Bay, Oahu, Hawaii.</title>
        <authorList>
            <person name="Beurmann S."/>
            <person name="Videau P."/>
            <person name="Ushijima B."/>
            <person name="Smith A.M."/>
            <person name="Aeby G.S."/>
            <person name="Callahan S.M."/>
            <person name="Belcaid M."/>
        </authorList>
    </citation>
    <scope>NUCLEOTIDE SEQUENCE [LARGE SCALE GENOMIC DNA]</scope>
    <source>
        <strain evidence="6 7">OCN003</strain>
    </source>
</reference>
<dbReference type="Gene3D" id="3.90.1580.10">
    <property type="entry name" value="paralog of FGE (formylglycine-generating enzyme)"/>
    <property type="match status" value="1"/>
</dbReference>
<feature type="coiled-coil region" evidence="1">
    <location>
        <begin position="41"/>
        <end position="75"/>
    </location>
</feature>
<dbReference type="KEGG" id="pseo:OM33_04765"/>
<evidence type="ECO:0000313" key="7">
    <source>
        <dbReference type="Proteomes" id="UP000030341"/>
    </source>
</evidence>
<proteinExistence type="predicted"/>
<accession>A0A0A7ED71</accession>
<organism evidence="6 7">
    <name type="scientific">Pseudoalteromonas piratica</name>
    <dbReference type="NCBI Taxonomy" id="1348114"/>
    <lineage>
        <taxon>Bacteria</taxon>
        <taxon>Pseudomonadati</taxon>
        <taxon>Pseudomonadota</taxon>
        <taxon>Gammaproteobacteria</taxon>
        <taxon>Alteromonadales</taxon>
        <taxon>Pseudoalteromonadaceae</taxon>
        <taxon>Pseudoalteromonas</taxon>
    </lineage>
</organism>
<keyword evidence="7" id="KW-1185">Reference proteome</keyword>
<dbReference type="AlphaFoldDB" id="A0A0A7ED71"/>
<dbReference type="HOGENOM" id="CLU_448289_0_0_6"/>
<feature type="chain" id="PRO_5002027905" evidence="3">
    <location>
        <begin position="22"/>
        <end position="664"/>
    </location>
</feature>